<keyword evidence="4 7" id="KW-0210">Decarboxylase</keyword>
<comment type="subunit">
    <text evidence="7">Homodimer.</text>
</comment>
<feature type="binding site" evidence="7">
    <location>
        <position position="224"/>
    </location>
    <ligand>
        <name>substrate</name>
    </ligand>
</feature>
<feature type="domain" description="Uroporphyrinogen decarboxylase (URO-D)" evidence="10">
    <location>
        <begin position="42"/>
        <end position="51"/>
    </location>
</feature>
<dbReference type="Pfam" id="PF01208">
    <property type="entry name" value="URO-D"/>
    <property type="match status" value="1"/>
</dbReference>
<dbReference type="InterPro" id="IPR038071">
    <property type="entry name" value="UROD/MetE-like_sf"/>
</dbReference>
<dbReference type="HAMAP" id="MF_00218">
    <property type="entry name" value="URO_D"/>
    <property type="match status" value="1"/>
</dbReference>
<feature type="site" description="Transition state stabilizer" evidence="7">
    <location>
        <position position="96"/>
    </location>
</feature>
<evidence type="ECO:0000256" key="8">
    <source>
        <dbReference type="RuleBase" id="RU000554"/>
    </source>
</evidence>
<dbReference type="Proteomes" id="UP001596380">
    <property type="component" value="Unassembled WGS sequence"/>
</dbReference>
<evidence type="ECO:0000256" key="1">
    <source>
        <dbReference type="ARBA" id="ARBA00004804"/>
    </source>
</evidence>
<protein>
    <recommendedName>
        <fullName evidence="3 7">Uroporphyrinogen decarboxylase</fullName>
        <shortName evidence="7">UPD</shortName>
        <shortName evidence="7">URO-D</shortName>
        <ecNumber evidence="3 7">4.1.1.37</ecNumber>
    </recommendedName>
</protein>
<dbReference type="PROSITE" id="PS00906">
    <property type="entry name" value="UROD_1"/>
    <property type="match status" value="1"/>
</dbReference>
<feature type="binding site" evidence="7">
    <location>
        <position position="96"/>
    </location>
    <ligand>
        <name>substrate</name>
    </ligand>
</feature>
<dbReference type="InterPro" id="IPR000257">
    <property type="entry name" value="Uroporphyrinogen_deCOase"/>
</dbReference>
<dbReference type="PANTHER" id="PTHR21091">
    <property type="entry name" value="METHYLTETRAHYDROFOLATE:HOMOCYSTEINE METHYLTRANSFERASE RELATED"/>
    <property type="match status" value="1"/>
</dbReference>
<name>A0ABW2CJT0_9ACTN</name>
<sequence>MTTTEETTGGSAKAGAAGAAARTGADGVFLAAARGASTPRAPIWLMRQAGRYLPEYRELKERHPFWEMCRTPEIAAEVTLQPLRRFPLDAAIIFNDIMTPLPSMGVRVEFAPGPVISAPVRTASDVAALRAPAADEIAPFVSEAITLVRGESRVPVIGFAGSPLTVAGYAVQGAGSADYAGFRAWLHREPRLAHALLDKLAEVTAGYLRAQIDAGAEAVQLFDSWAGIHGRSGYATFGMPYVRRVLDALAGTGVPRIYLAVGAAHLYPQIARLPAEVVSVDWRQPLDAARTALPGKALQGNLDPTVMLADADTMLAAARQVLRDGLGGAHVFNLGHGLLPGTPPDNVARLVDLVHRFPREEAAA</sequence>
<dbReference type="EC" id="4.1.1.37" evidence="3 7"/>
<comment type="subcellular location">
    <subcellularLocation>
        <location evidence="7">Cytoplasm</location>
    </subcellularLocation>
</comment>
<evidence type="ECO:0000256" key="7">
    <source>
        <dbReference type="HAMAP-Rule" id="MF_00218"/>
    </source>
</evidence>
<dbReference type="InterPro" id="IPR006361">
    <property type="entry name" value="Uroporphyrinogen_deCO2ase_HemE"/>
</dbReference>
<dbReference type="Gene3D" id="3.20.20.210">
    <property type="match status" value="1"/>
</dbReference>
<comment type="caution">
    <text evidence="7">Lacks conserved residue(s) required for the propagation of feature annotation.</text>
</comment>
<dbReference type="PANTHER" id="PTHR21091:SF169">
    <property type="entry name" value="UROPORPHYRINOGEN DECARBOXYLASE"/>
    <property type="match status" value="1"/>
</dbReference>
<keyword evidence="6 7" id="KW-0627">Porphyrin biosynthesis</keyword>
<evidence type="ECO:0000256" key="6">
    <source>
        <dbReference type="ARBA" id="ARBA00023244"/>
    </source>
</evidence>
<comment type="pathway">
    <text evidence="1 7 8">Porphyrin-containing compound metabolism; protoporphyrin-IX biosynthesis; coproporphyrinogen-III from 5-aminolevulinate: step 4/4.</text>
</comment>
<feature type="binding site" evidence="7">
    <location>
        <begin position="47"/>
        <end position="51"/>
    </location>
    <ligand>
        <name>substrate</name>
    </ligand>
</feature>
<feature type="binding site" evidence="7">
    <location>
        <position position="169"/>
    </location>
    <ligand>
        <name>substrate</name>
    </ligand>
</feature>
<evidence type="ECO:0000259" key="10">
    <source>
        <dbReference type="PROSITE" id="PS00906"/>
    </source>
</evidence>
<evidence type="ECO:0000256" key="2">
    <source>
        <dbReference type="ARBA" id="ARBA00009935"/>
    </source>
</evidence>
<comment type="caution">
    <text evidence="11">The sequence shown here is derived from an EMBL/GenBank/DDBJ whole genome shotgun (WGS) entry which is preliminary data.</text>
</comment>
<comment type="function">
    <text evidence="7">Catalyzes the decarboxylation of four acetate groups of uroporphyrinogen-III to yield coproporphyrinogen-III.</text>
</comment>
<dbReference type="RefSeq" id="WP_206681269.1">
    <property type="nucleotide sequence ID" value="NZ_JBHSXS010000008.1"/>
</dbReference>
<keyword evidence="12" id="KW-1185">Reference proteome</keyword>
<organism evidence="11 12">
    <name type="scientific">Actinomadura yumaensis</name>
    <dbReference type="NCBI Taxonomy" id="111807"/>
    <lineage>
        <taxon>Bacteria</taxon>
        <taxon>Bacillati</taxon>
        <taxon>Actinomycetota</taxon>
        <taxon>Actinomycetes</taxon>
        <taxon>Streptosporangiales</taxon>
        <taxon>Thermomonosporaceae</taxon>
        <taxon>Actinomadura</taxon>
    </lineage>
</organism>
<evidence type="ECO:0000256" key="5">
    <source>
        <dbReference type="ARBA" id="ARBA00023239"/>
    </source>
</evidence>
<keyword evidence="5 7" id="KW-0456">Lyase</keyword>
<evidence type="ECO:0000256" key="4">
    <source>
        <dbReference type="ARBA" id="ARBA00022793"/>
    </source>
</evidence>
<keyword evidence="7" id="KW-0963">Cytoplasm</keyword>
<dbReference type="SUPFAM" id="SSF51726">
    <property type="entry name" value="UROD/MetE-like"/>
    <property type="match status" value="1"/>
</dbReference>
<comment type="catalytic activity">
    <reaction evidence="7 8">
        <text>uroporphyrinogen III + 4 H(+) = coproporphyrinogen III + 4 CO2</text>
        <dbReference type="Rhea" id="RHEA:19865"/>
        <dbReference type="ChEBI" id="CHEBI:15378"/>
        <dbReference type="ChEBI" id="CHEBI:16526"/>
        <dbReference type="ChEBI" id="CHEBI:57308"/>
        <dbReference type="ChEBI" id="CHEBI:57309"/>
        <dbReference type="EC" id="4.1.1.37"/>
    </reaction>
</comment>
<reference evidence="12" key="1">
    <citation type="journal article" date="2019" name="Int. J. Syst. Evol. Microbiol.">
        <title>The Global Catalogue of Microorganisms (GCM) 10K type strain sequencing project: providing services to taxonomists for standard genome sequencing and annotation.</title>
        <authorList>
            <consortium name="The Broad Institute Genomics Platform"/>
            <consortium name="The Broad Institute Genome Sequencing Center for Infectious Disease"/>
            <person name="Wu L."/>
            <person name="Ma J."/>
        </authorList>
    </citation>
    <scope>NUCLEOTIDE SEQUENCE [LARGE SCALE GENOMIC DNA]</scope>
    <source>
        <strain evidence="12">JCM 3369</strain>
    </source>
</reference>
<dbReference type="GO" id="GO:0004853">
    <property type="term" value="F:uroporphyrinogen decarboxylase activity"/>
    <property type="evidence" value="ECO:0007669"/>
    <property type="project" value="UniProtKB-EC"/>
</dbReference>
<evidence type="ECO:0000313" key="11">
    <source>
        <dbReference type="EMBL" id="MFC6881383.1"/>
    </source>
</evidence>
<dbReference type="NCBIfam" id="TIGR01464">
    <property type="entry name" value="hemE"/>
    <property type="match status" value="1"/>
</dbReference>
<accession>A0ABW2CJT0</accession>
<evidence type="ECO:0000256" key="9">
    <source>
        <dbReference type="RuleBase" id="RU004169"/>
    </source>
</evidence>
<evidence type="ECO:0000256" key="3">
    <source>
        <dbReference type="ARBA" id="ARBA00012288"/>
    </source>
</evidence>
<feature type="binding site" evidence="7">
    <location>
        <position position="336"/>
    </location>
    <ligand>
        <name>substrate</name>
    </ligand>
</feature>
<comment type="similarity">
    <text evidence="2 7 9">Belongs to the uroporphyrinogen decarboxylase family.</text>
</comment>
<evidence type="ECO:0000313" key="12">
    <source>
        <dbReference type="Proteomes" id="UP001596380"/>
    </source>
</evidence>
<gene>
    <name evidence="7 11" type="primary">hemE</name>
    <name evidence="11" type="ORF">ACFQKB_16560</name>
</gene>
<dbReference type="CDD" id="cd00717">
    <property type="entry name" value="URO-D"/>
    <property type="match status" value="1"/>
</dbReference>
<dbReference type="EMBL" id="JBHSXS010000008">
    <property type="protein sequence ID" value="MFC6881383.1"/>
    <property type="molecule type" value="Genomic_DNA"/>
</dbReference>
<proteinExistence type="inferred from homology"/>